<evidence type="ECO:0000256" key="8">
    <source>
        <dbReference type="ARBA" id="ARBA00022927"/>
    </source>
</evidence>
<name>A0ABV7CFN1_9GAMM</name>
<reference evidence="12" key="1">
    <citation type="journal article" date="2019" name="Int. J. Syst. Evol. Microbiol.">
        <title>The Global Catalogue of Microorganisms (GCM) 10K type strain sequencing project: providing services to taxonomists for standard genome sequencing and annotation.</title>
        <authorList>
            <consortium name="The Broad Institute Genomics Platform"/>
            <consortium name="The Broad Institute Genome Sequencing Center for Infectious Disease"/>
            <person name="Wu L."/>
            <person name="Ma J."/>
        </authorList>
    </citation>
    <scope>NUCLEOTIDE SEQUENCE [LARGE SCALE GENOMIC DNA]</scope>
    <source>
        <strain evidence="12">KCTC 42730</strain>
    </source>
</reference>
<organism evidence="11 12">
    <name type="scientific">Pseudoalteromonas fenneropenaei</name>
    <dbReference type="NCBI Taxonomy" id="1737459"/>
    <lineage>
        <taxon>Bacteria</taxon>
        <taxon>Pseudomonadati</taxon>
        <taxon>Pseudomonadota</taxon>
        <taxon>Gammaproteobacteria</taxon>
        <taxon>Alteromonadales</taxon>
        <taxon>Pseudoalteromonadaceae</taxon>
        <taxon>Pseudoalteromonas</taxon>
    </lineage>
</organism>
<dbReference type="PANTHER" id="PTHR35869:SF1">
    <property type="entry name" value="OUTER-MEMBRANE LIPOPROTEIN CARRIER PROTEIN"/>
    <property type="match status" value="1"/>
</dbReference>
<comment type="similarity">
    <text evidence="2 10">Belongs to the LolA family.</text>
</comment>
<proteinExistence type="inferred from homology"/>
<dbReference type="HAMAP" id="MF_00240">
    <property type="entry name" value="LolA"/>
    <property type="match status" value="1"/>
</dbReference>
<dbReference type="PANTHER" id="PTHR35869">
    <property type="entry name" value="OUTER-MEMBRANE LIPOPROTEIN CARRIER PROTEIN"/>
    <property type="match status" value="1"/>
</dbReference>
<sequence length="212" mass="23212" precursor="true">MKKLLLSVLAMGVLSTPNFAFAEQTVDAKMVLQQKLAELKSFQARFNQVVTDEQGSPVMNAEGKLLLQAPLKIRWQQESPDDTLFVSDGNKGYFYDSFAEQVTVMNASALVAQTPFVLLTSEDPNDWQKYDIAMVGQAFVIVPKPDSGAQVEKLEVRFSDSGALSSLNLKDVSGQLSRFTFSEVASNVEIAASQFTFTIPDGVAIDDQTQGE</sequence>
<evidence type="ECO:0000256" key="2">
    <source>
        <dbReference type="ARBA" id="ARBA00007615"/>
    </source>
</evidence>
<evidence type="ECO:0000313" key="12">
    <source>
        <dbReference type="Proteomes" id="UP001595453"/>
    </source>
</evidence>
<feature type="chain" id="PRO_5044920418" description="Outer-membrane lipoprotein carrier protein" evidence="10">
    <location>
        <begin position="23"/>
        <end position="212"/>
    </location>
</feature>
<dbReference type="InterPro" id="IPR004564">
    <property type="entry name" value="OM_lipoprot_carrier_LolA-like"/>
</dbReference>
<dbReference type="Pfam" id="PF03548">
    <property type="entry name" value="LolA"/>
    <property type="match status" value="1"/>
</dbReference>
<dbReference type="SUPFAM" id="SSF89392">
    <property type="entry name" value="Prokaryotic lipoproteins and lipoprotein localization factors"/>
    <property type="match status" value="1"/>
</dbReference>
<accession>A0ABV7CFN1</accession>
<dbReference type="NCBIfam" id="TIGR00547">
    <property type="entry name" value="lolA"/>
    <property type="match status" value="1"/>
</dbReference>
<gene>
    <name evidence="10 11" type="primary">lolA</name>
    <name evidence="11" type="ORF">ACFOEE_02395</name>
</gene>
<evidence type="ECO:0000256" key="1">
    <source>
        <dbReference type="ARBA" id="ARBA00004418"/>
    </source>
</evidence>
<dbReference type="EMBL" id="JBHRSD010000002">
    <property type="protein sequence ID" value="MFC3031377.1"/>
    <property type="molecule type" value="Genomic_DNA"/>
</dbReference>
<comment type="subcellular location">
    <subcellularLocation>
        <location evidence="1 10">Periplasm</location>
    </subcellularLocation>
</comment>
<evidence type="ECO:0000256" key="3">
    <source>
        <dbReference type="ARBA" id="ARBA00011245"/>
    </source>
</evidence>
<evidence type="ECO:0000256" key="4">
    <source>
        <dbReference type="ARBA" id="ARBA00014035"/>
    </source>
</evidence>
<dbReference type="InterPro" id="IPR029046">
    <property type="entry name" value="LolA/LolB/LppX"/>
</dbReference>
<evidence type="ECO:0000313" key="11">
    <source>
        <dbReference type="EMBL" id="MFC3031377.1"/>
    </source>
</evidence>
<evidence type="ECO:0000256" key="10">
    <source>
        <dbReference type="HAMAP-Rule" id="MF_00240"/>
    </source>
</evidence>
<feature type="signal peptide" evidence="10">
    <location>
        <begin position="1"/>
        <end position="22"/>
    </location>
</feature>
<evidence type="ECO:0000256" key="6">
    <source>
        <dbReference type="ARBA" id="ARBA00022729"/>
    </source>
</evidence>
<dbReference type="RefSeq" id="WP_377120541.1">
    <property type="nucleotide sequence ID" value="NZ_JBHRSD010000002.1"/>
</dbReference>
<keyword evidence="5 10" id="KW-0813">Transport</keyword>
<comment type="function">
    <text evidence="10">Participates in the translocation of lipoproteins from the inner membrane to the outer membrane. Only forms a complex with a lipoprotein if the residue after the N-terminal Cys is not an aspartate (The Asp acts as a targeting signal to indicate that the lipoprotein should stay in the inner membrane).</text>
</comment>
<keyword evidence="6 10" id="KW-0732">Signal</keyword>
<protein>
    <recommendedName>
        <fullName evidence="4 10">Outer-membrane lipoprotein carrier protein</fullName>
    </recommendedName>
</protein>
<comment type="caution">
    <text evidence="11">The sequence shown here is derived from an EMBL/GenBank/DDBJ whole genome shotgun (WGS) entry which is preliminary data.</text>
</comment>
<keyword evidence="7 10" id="KW-0574">Periplasm</keyword>
<keyword evidence="12" id="KW-1185">Reference proteome</keyword>
<comment type="subunit">
    <text evidence="3 10">Monomer.</text>
</comment>
<dbReference type="CDD" id="cd16325">
    <property type="entry name" value="LolA"/>
    <property type="match status" value="1"/>
</dbReference>
<evidence type="ECO:0000256" key="9">
    <source>
        <dbReference type="ARBA" id="ARBA00023186"/>
    </source>
</evidence>
<dbReference type="InterPro" id="IPR018323">
    <property type="entry name" value="OM_lipoprot_carrier_LolA_Pbac"/>
</dbReference>
<keyword evidence="11" id="KW-0449">Lipoprotein</keyword>
<dbReference type="Proteomes" id="UP001595453">
    <property type="component" value="Unassembled WGS sequence"/>
</dbReference>
<keyword evidence="8 10" id="KW-0653">Protein transport</keyword>
<dbReference type="Gene3D" id="2.50.20.10">
    <property type="entry name" value="Lipoprotein localisation LolA/LolB/LppX"/>
    <property type="match status" value="1"/>
</dbReference>
<keyword evidence="9 10" id="KW-0143">Chaperone</keyword>
<evidence type="ECO:0000256" key="7">
    <source>
        <dbReference type="ARBA" id="ARBA00022764"/>
    </source>
</evidence>
<evidence type="ECO:0000256" key="5">
    <source>
        <dbReference type="ARBA" id="ARBA00022448"/>
    </source>
</evidence>